<organism evidence="1 2">
    <name type="scientific">Rubus argutus</name>
    <name type="common">Southern blackberry</name>
    <dbReference type="NCBI Taxonomy" id="59490"/>
    <lineage>
        <taxon>Eukaryota</taxon>
        <taxon>Viridiplantae</taxon>
        <taxon>Streptophyta</taxon>
        <taxon>Embryophyta</taxon>
        <taxon>Tracheophyta</taxon>
        <taxon>Spermatophyta</taxon>
        <taxon>Magnoliopsida</taxon>
        <taxon>eudicotyledons</taxon>
        <taxon>Gunneridae</taxon>
        <taxon>Pentapetalae</taxon>
        <taxon>rosids</taxon>
        <taxon>fabids</taxon>
        <taxon>Rosales</taxon>
        <taxon>Rosaceae</taxon>
        <taxon>Rosoideae</taxon>
        <taxon>Rosoideae incertae sedis</taxon>
        <taxon>Rubus</taxon>
    </lineage>
</organism>
<evidence type="ECO:0000313" key="1">
    <source>
        <dbReference type="EMBL" id="KAK9921346.1"/>
    </source>
</evidence>
<proteinExistence type="predicted"/>
<gene>
    <name evidence="1" type="ORF">M0R45_029857</name>
</gene>
<sequence>MIQIGDERRCQVGGKGFGVADATEVNSGFERHRGRRWGAEGWFTVILWRNLSSAWVGTAEFYEIVVVNL</sequence>
<protein>
    <submittedName>
        <fullName evidence="1">Uncharacterized protein</fullName>
    </submittedName>
</protein>
<name>A0AAW1W9H1_RUBAR</name>
<comment type="caution">
    <text evidence="1">The sequence shown here is derived from an EMBL/GenBank/DDBJ whole genome shotgun (WGS) entry which is preliminary data.</text>
</comment>
<dbReference type="EMBL" id="JBEDUW010000006">
    <property type="protein sequence ID" value="KAK9921346.1"/>
    <property type="molecule type" value="Genomic_DNA"/>
</dbReference>
<reference evidence="1 2" key="1">
    <citation type="journal article" date="2023" name="G3 (Bethesda)">
        <title>A chromosome-length genome assembly and annotation of blackberry (Rubus argutus, cv. 'Hillquist').</title>
        <authorList>
            <person name="Bruna T."/>
            <person name="Aryal R."/>
            <person name="Dudchenko O."/>
            <person name="Sargent D.J."/>
            <person name="Mead D."/>
            <person name="Buti M."/>
            <person name="Cavallini A."/>
            <person name="Hytonen T."/>
            <person name="Andres J."/>
            <person name="Pham M."/>
            <person name="Weisz D."/>
            <person name="Mascagni F."/>
            <person name="Usai G."/>
            <person name="Natali L."/>
            <person name="Bassil N."/>
            <person name="Fernandez G.E."/>
            <person name="Lomsadze A."/>
            <person name="Armour M."/>
            <person name="Olukolu B."/>
            <person name="Poorten T."/>
            <person name="Britton C."/>
            <person name="Davik J."/>
            <person name="Ashrafi H."/>
            <person name="Aiden E.L."/>
            <person name="Borodovsky M."/>
            <person name="Worthington M."/>
        </authorList>
    </citation>
    <scope>NUCLEOTIDE SEQUENCE [LARGE SCALE GENOMIC DNA]</scope>
    <source>
        <strain evidence="1">PI 553951</strain>
    </source>
</reference>
<accession>A0AAW1W9H1</accession>
<dbReference type="AlphaFoldDB" id="A0AAW1W9H1"/>
<evidence type="ECO:0000313" key="2">
    <source>
        <dbReference type="Proteomes" id="UP001457282"/>
    </source>
</evidence>
<keyword evidence="2" id="KW-1185">Reference proteome</keyword>
<dbReference type="Proteomes" id="UP001457282">
    <property type="component" value="Unassembled WGS sequence"/>
</dbReference>